<keyword evidence="6 8" id="KW-0406">Ion transport</keyword>
<evidence type="ECO:0000256" key="4">
    <source>
        <dbReference type="ARBA" id="ARBA00022692"/>
    </source>
</evidence>
<dbReference type="Pfam" id="PF01545">
    <property type="entry name" value="Cation_efflux"/>
    <property type="match status" value="1"/>
</dbReference>
<feature type="transmembrane region" description="Helical" evidence="8">
    <location>
        <begin position="98"/>
        <end position="116"/>
    </location>
</feature>
<evidence type="ECO:0000256" key="8">
    <source>
        <dbReference type="RuleBase" id="RU369017"/>
    </source>
</evidence>
<sequence length="618" mass="67133">MDASEHPYSTALVPSKSTERPFQSRTEAFQSTLPVLAAFPVLIITGRLVVAHEAPHTTSCWFLRVLVSIFQALFFSACGGLLVNSEASSAHKSRSSKTLWVALAAIASFFAASAVLPASRTATLYLGLYFSFYTPYTALAFVYDAWSGTAVSTVVGYAILIGSFVLLRKSLLRHFNPFAKHYAVLFGAAAATGVSVLVLYGTQLNYLFLLMNLAAGGLLLVSLPEAKLRSPTNMVVVSVFTYSLETFVLRTSPFGVLDAIVSVVLPLGIKVDLSEEFTALPSDTPTAQPHIVTEILSHSDTRAIFNFLLLNTAFMFVQLLYSFRSKSLGLLSDSLHMALDCASLALGLIAGVLSKNPVNANGLYPFGLQNFEILAGFTNGVLLMGISGSIIFEAIGRLFHPVALQQTTELIIVSILGLLVNIVGIFAFNHGHSHGGHSHDHGHSHGHSHSHSHSHGHSHAEADDEQEVNDNMRGIFLHILADTLGSVGVVISTILTTLFKWQGFDPVASIIIAVLIFSTAVPLIKSTGSSLLLQLGEKKEQTVRNALNDITTIKGIKSFTSVRFWPSHSKQIKGYIHIQVYRGESKTSLKKQCQEVFAKYKIDVGLQMENDYDSCWCR</sequence>
<comment type="caution">
    <text evidence="8">Lacks conserved residue(s) required for the propagation of feature annotation.</text>
</comment>
<keyword evidence="5 8" id="KW-1133">Transmembrane helix</keyword>
<feature type="transmembrane region" description="Helical" evidence="8">
    <location>
        <begin position="373"/>
        <end position="395"/>
    </location>
</feature>
<feature type="transmembrane region" description="Helical" evidence="8">
    <location>
        <begin position="506"/>
        <end position="524"/>
    </location>
</feature>
<dbReference type="GO" id="GO:0005789">
    <property type="term" value="C:endoplasmic reticulum membrane"/>
    <property type="evidence" value="ECO:0007669"/>
    <property type="project" value="UniProtKB-SubCell"/>
</dbReference>
<comment type="caution">
    <text evidence="11">The sequence shown here is derived from an EMBL/GenBank/DDBJ whole genome shotgun (WGS) entry which is preliminary data.</text>
</comment>
<dbReference type="InterPro" id="IPR045316">
    <property type="entry name" value="Msc2-like"/>
</dbReference>
<dbReference type="GO" id="GO:0006882">
    <property type="term" value="P:intracellular zinc ion homeostasis"/>
    <property type="evidence" value="ECO:0007669"/>
    <property type="project" value="InterPro"/>
</dbReference>
<evidence type="ECO:0000256" key="2">
    <source>
        <dbReference type="ARBA" id="ARBA00008873"/>
    </source>
</evidence>
<feature type="region of interest" description="Disordered" evidence="9">
    <location>
        <begin position="436"/>
        <end position="465"/>
    </location>
</feature>
<dbReference type="InterPro" id="IPR027469">
    <property type="entry name" value="Cation_efflux_TMD_sf"/>
</dbReference>
<evidence type="ECO:0000259" key="10">
    <source>
        <dbReference type="Pfam" id="PF01545"/>
    </source>
</evidence>
<keyword evidence="8" id="KW-0256">Endoplasmic reticulum</keyword>
<feature type="transmembrane region" description="Helical" evidence="8">
    <location>
        <begin position="123"/>
        <end position="143"/>
    </location>
</feature>
<organism evidence="11 12">
    <name type="scientific">Candidozyma duobushaemuli</name>
    <dbReference type="NCBI Taxonomy" id="1231522"/>
    <lineage>
        <taxon>Eukaryota</taxon>
        <taxon>Fungi</taxon>
        <taxon>Dikarya</taxon>
        <taxon>Ascomycota</taxon>
        <taxon>Saccharomycotina</taxon>
        <taxon>Pichiomycetes</taxon>
        <taxon>Metschnikowiaceae</taxon>
        <taxon>Candidozyma</taxon>
    </lineage>
</organism>
<evidence type="ECO:0000256" key="3">
    <source>
        <dbReference type="ARBA" id="ARBA00022448"/>
    </source>
</evidence>
<feature type="transmembrane region" description="Helical" evidence="8">
    <location>
        <begin position="179"/>
        <end position="200"/>
    </location>
</feature>
<evidence type="ECO:0000256" key="6">
    <source>
        <dbReference type="ARBA" id="ARBA00023065"/>
    </source>
</evidence>
<evidence type="ECO:0000256" key="1">
    <source>
        <dbReference type="ARBA" id="ARBA00004141"/>
    </source>
</evidence>
<comment type="function">
    <text evidence="8">Functions as a zinc transporter.</text>
</comment>
<dbReference type="VEuPathDB" id="FungiDB:CXQ87_004382"/>
<keyword evidence="12" id="KW-1185">Reference proteome</keyword>
<evidence type="ECO:0000256" key="7">
    <source>
        <dbReference type="ARBA" id="ARBA00023136"/>
    </source>
</evidence>
<feature type="transmembrane region" description="Helical" evidence="8">
    <location>
        <begin position="206"/>
        <end position="226"/>
    </location>
</feature>
<feature type="transmembrane region" description="Helical" evidence="8">
    <location>
        <begin position="149"/>
        <end position="167"/>
    </location>
</feature>
<dbReference type="AlphaFoldDB" id="A0A2V1AGX9"/>
<dbReference type="InterPro" id="IPR058533">
    <property type="entry name" value="Cation_efflux_TM"/>
</dbReference>
<feature type="domain" description="Cation efflux protein transmembrane" evidence="10">
    <location>
        <begin position="306"/>
        <end position="532"/>
    </location>
</feature>
<feature type="transmembrane region" description="Helical" evidence="8">
    <location>
        <begin position="28"/>
        <end position="49"/>
    </location>
</feature>
<feature type="compositionally biased region" description="Basic residues" evidence="9">
    <location>
        <begin position="444"/>
        <end position="457"/>
    </location>
</feature>
<comment type="similarity">
    <text evidence="2 8">Belongs to the cation diffusion facilitator (CDF) transporter (TC 2.A.4) family. SLC30A subfamily.</text>
</comment>
<evidence type="ECO:0000256" key="5">
    <source>
        <dbReference type="ARBA" id="ARBA00022989"/>
    </source>
</evidence>
<feature type="transmembrane region" description="Helical" evidence="8">
    <location>
        <begin position="303"/>
        <end position="323"/>
    </location>
</feature>
<keyword evidence="4 8" id="KW-0812">Transmembrane</keyword>
<feature type="transmembrane region" description="Helical" evidence="8">
    <location>
        <begin position="335"/>
        <end position="353"/>
    </location>
</feature>
<evidence type="ECO:0000256" key="9">
    <source>
        <dbReference type="SAM" id="MobiDB-lite"/>
    </source>
</evidence>
<dbReference type="GO" id="GO:0031410">
    <property type="term" value="C:cytoplasmic vesicle"/>
    <property type="evidence" value="ECO:0007669"/>
    <property type="project" value="TreeGrafter"/>
</dbReference>
<gene>
    <name evidence="11" type="ORF">CXQ87_004382</name>
</gene>
<dbReference type="RefSeq" id="XP_025337766.1">
    <property type="nucleotide sequence ID" value="XM_025482823.1"/>
</dbReference>
<keyword evidence="7 8" id="KW-0472">Membrane</keyword>
<comment type="subcellular location">
    <subcellularLocation>
        <location evidence="8">Endoplasmic reticulum membrane</location>
        <topology evidence="8">Multi-pass membrane protein</topology>
    </subcellularLocation>
    <subcellularLocation>
        <location evidence="1">Membrane</location>
        <topology evidence="1">Multi-pass membrane protein</topology>
    </subcellularLocation>
</comment>
<dbReference type="InterPro" id="IPR002524">
    <property type="entry name" value="Cation_efflux"/>
</dbReference>
<dbReference type="Proteomes" id="UP000244406">
    <property type="component" value="Unassembled WGS sequence"/>
</dbReference>
<feature type="transmembrane region" description="Helical" evidence="8">
    <location>
        <begin position="407"/>
        <end position="428"/>
    </location>
</feature>
<dbReference type="SUPFAM" id="SSF161111">
    <property type="entry name" value="Cation efflux protein transmembrane domain-like"/>
    <property type="match status" value="1"/>
</dbReference>
<dbReference type="NCBIfam" id="TIGR01297">
    <property type="entry name" value="CDF"/>
    <property type="match status" value="1"/>
</dbReference>
<name>A0A2V1AGX9_9ASCO</name>
<dbReference type="GO" id="GO:1904257">
    <property type="term" value="P:zinc ion import into Golgi lumen"/>
    <property type="evidence" value="ECO:0007669"/>
    <property type="project" value="TreeGrafter"/>
</dbReference>
<evidence type="ECO:0000313" key="11">
    <source>
        <dbReference type="EMBL" id="PVH16826.1"/>
    </source>
</evidence>
<dbReference type="PANTHER" id="PTHR45755">
    <property type="match status" value="1"/>
</dbReference>
<dbReference type="Gene3D" id="1.20.1510.10">
    <property type="entry name" value="Cation efflux protein transmembrane domain"/>
    <property type="match status" value="1"/>
</dbReference>
<dbReference type="PANTHER" id="PTHR45755:SF4">
    <property type="entry name" value="ZINC TRANSPORTER 7"/>
    <property type="match status" value="1"/>
</dbReference>
<reference evidence="11 12" key="1">
    <citation type="submission" date="2017-12" db="EMBL/GenBank/DDBJ databases">
        <title>Genome Sequence of the Amphotericin B-resistant Candida duobushaemulonii strain, B09383.</title>
        <authorList>
            <person name="Chow N.A."/>
            <person name="Gade L."/>
            <person name="Batra D."/>
            <person name="Rowe L.A."/>
            <person name="Loparev V.N."/>
            <person name="Litvintseva A.P."/>
        </authorList>
    </citation>
    <scope>NUCLEOTIDE SEQUENCE [LARGE SCALE GENOMIC DNA]</scope>
    <source>
        <strain evidence="11 12">B09383</strain>
    </source>
</reference>
<keyword evidence="3 8" id="KW-0813">Transport</keyword>
<dbReference type="EMBL" id="PKFP01000006">
    <property type="protein sequence ID" value="PVH16826.1"/>
    <property type="molecule type" value="Genomic_DNA"/>
</dbReference>
<dbReference type="GeneID" id="37004381"/>
<accession>A0A2V1AGX9</accession>
<evidence type="ECO:0000313" key="12">
    <source>
        <dbReference type="Proteomes" id="UP000244406"/>
    </source>
</evidence>
<dbReference type="GO" id="GO:0005794">
    <property type="term" value="C:Golgi apparatus"/>
    <property type="evidence" value="ECO:0007669"/>
    <property type="project" value="TreeGrafter"/>
</dbReference>
<protein>
    <recommendedName>
        <fullName evidence="8">Zinc transporter</fullName>
    </recommendedName>
</protein>
<feature type="transmembrane region" description="Helical" evidence="8">
    <location>
        <begin position="61"/>
        <end position="83"/>
    </location>
</feature>
<dbReference type="GO" id="GO:0005385">
    <property type="term" value="F:zinc ion transmembrane transporter activity"/>
    <property type="evidence" value="ECO:0007669"/>
    <property type="project" value="UniProtKB-UniRule"/>
</dbReference>
<feature type="transmembrane region" description="Helical" evidence="8">
    <location>
        <begin position="475"/>
        <end position="499"/>
    </location>
</feature>
<proteinExistence type="inferred from homology"/>